<evidence type="ECO:0000313" key="5">
    <source>
        <dbReference type="Proteomes" id="UP000006383"/>
    </source>
</evidence>
<accession>A0A0H3ASC5</accession>
<sequence length="321" mass="35896">MSATARAVEIVIQSALFLMLGVLVAVFVVVLLGPSVWRRAFFLARRQVQAELPITLAEIRADRDGLRAEHAVAVSKLEQLLKLERGKTAEQKVTLARQQDELKRIPLLEQNIARLEKRLGEEEKGAAEARQARDTALEKAEILQAELERVQGHYVALESLADTLRIEISAHEAEISRLMSEITEMRHDRKDATARYNELSTQLTAAQTKLKSETRRNGELQQKLEKLISELSDAQEKLERQNRHGDGALMSADQIEIARQNAALREEMATLAARMVAITAEREGPDSPIHKLLKGTALTEKGKGKKNKAPKSLATRIRDTQ</sequence>
<evidence type="ECO:0000313" key="4">
    <source>
        <dbReference type="EMBL" id="ABQ61319.1"/>
    </source>
</evidence>
<keyword evidence="5" id="KW-1185">Reference proteome</keyword>
<dbReference type="SUPFAM" id="SSF90257">
    <property type="entry name" value="Myosin rod fragments"/>
    <property type="match status" value="1"/>
</dbReference>
<dbReference type="AlphaFoldDB" id="A0A0H3ASC5"/>
<dbReference type="Proteomes" id="UP000006383">
    <property type="component" value="Chromosome I"/>
</dbReference>
<evidence type="ECO:0000256" key="1">
    <source>
        <dbReference type="SAM" id="Coils"/>
    </source>
</evidence>
<keyword evidence="3" id="KW-0472">Membrane</keyword>
<keyword evidence="1" id="KW-0175">Coiled coil</keyword>
<dbReference type="KEGG" id="bov:BOV_1538"/>
<feature type="coiled-coil region" evidence="1">
    <location>
        <begin position="98"/>
        <end position="281"/>
    </location>
</feature>
<proteinExistence type="predicted"/>
<evidence type="ECO:0000256" key="2">
    <source>
        <dbReference type="SAM" id="MobiDB-lite"/>
    </source>
</evidence>
<name>A0A0H3ASC5_BRUO2</name>
<reference evidence="5" key="1">
    <citation type="journal article" date="2009" name="PLoS ONE">
        <title>Genome degradation in Brucella ovis corresponds with narrowing of its host range and tissue tropism.</title>
        <authorList>
            <person name="Tsolis R.M."/>
            <person name="Seshadri R."/>
            <person name="Santos R.L."/>
            <person name="Sangari F.J."/>
            <person name="Lobo J.M."/>
            <person name="de Jong M.F."/>
            <person name="Ren Q."/>
            <person name="Myers G."/>
            <person name="Brinkac L.M."/>
            <person name="Nelson W.C."/>
            <person name="Deboy R.T."/>
            <person name="Angiuoli S."/>
            <person name="Khouri H."/>
            <person name="Dimitrov G."/>
            <person name="Robinson J.R."/>
            <person name="Mulligan S."/>
            <person name="Walker R.L."/>
            <person name="Elzer P.E."/>
            <person name="Hassan K.A."/>
            <person name="Paulsen I.T."/>
        </authorList>
    </citation>
    <scope>NUCLEOTIDE SEQUENCE [LARGE SCALE GENOMIC DNA]</scope>
    <source>
        <strain evidence="5">ATCC 25840 / 63/290 / NCTC 10512</strain>
    </source>
</reference>
<protein>
    <recommendedName>
        <fullName evidence="6">Myosin-14</fullName>
    </recommendedName>
</protein>
<dbReference type="Gene3D" id="1.10.287.1490">
    <property type="match status" value="1"/>
</dbReference>
<evidence type="ECO:0008006" key="6">
    <source>
        <dbReference type="Google" id="ProtNLM"/>
    </source>
</evidence>
<dbReference type="EMBL" id="CP000708">
    <property type="protein sequence ID" value="ABQ61319.1"/>
    <property type="molecule type" value="Genomic_DNA"/>
</dbReference>
<organism evidence="4 5">
    <name type="scientific">Brucella ovis (strain ATCC 25840 / 63/290 / NCTC 10512)</name>
    <dbReference type="NCBI Taxonomy" id="444178"/>
    <lineage>
        <taxon>Bacteria</taxon>
        <taxon>Pseudomonadati</taxon>
        <taxon>Pseudomonadota</taxon>
        <taxon>Alphaproteobacteria</taxon>
        <taxon>Hyphomicrobiales</taxon>
        <taxon>Brucellaceae</taxon>
        <taxon>Brucella/Ochrobactrum group</taxon>
        <taxon>Brucella</taxon>
    </lineage>
</organism>
<gene>
    <name evidence="4" type="ordered locus">BOV_1538</name>
</gene>
<feature type="region of interest" description="Disordered" evidence="2">
    <location>
        <begin position="295"/>
        <end position="321"/>
    </location>
</feature>
<keyword evidence="3" id="KW-0812">Transmembrane</keyword>
<evidence type="ECO:0000256" key="3">
    <source>
        <dbReference type="SAM" id="Phobius"/>
    </source>
</evidence>
<keyword evidence="3" id="KW-1133">Transmembrane helix</keyword>
<dbReference type="HOGENOM" id="CLU_060521_0_0_5"/>
<feature type="transmembrane region" description="Helical" evidence="3">
    <location>
        <begin position="12"/>
        <end position="37"/>
    </location>
</feature>